<keyword evidence="4 5" id="KW-0472">Membrane</keyword>
<keyword evidence="7" id="KW-1185">Reference proteome</keyword>
<evidence type="ECO:0000256" key="5">
    <source>
        <dbReference type="SAM" id="Phobius"/>
    </source>
</evidence>
<reference evidence="6 7" key="1">
    <citation type="submission" date="2020-03" db="EMBL/GenBank/DDBJ databases">
        <title>The genome sequence of Microvirga sp. c23x22.</title>
        <authorList>
            <person name="Zhang X."/>
        </authorList>
    </citation>
    <scope>NUCLEOTIDE SEQUENCE [LARGE SCALE GENOMIC DNA]</scope>
    <source>
        <strain evidence="7">c23x22</strain>
    </source>
</reference>
<organism evidence="6 7">
    <name type="scientific">Microvirga terricola</name>
    <dbReference type="NCBI Taxonomy" id="2719797"/>
    <lineage>
        <taxon>Bacteria</taxon>
        <taxon>Pseudomonadati</taxon>
        <taxon>Pseudomonadota</taxon>
        <taxon>Alphaproteobacteria</taxon>
        <taxon>Hyphomicrobiales</taxon>
        <taxon>Methylobacteriaceae</taxon>
        <taxon>Microvirga</taxon>
    </lineage>
</organism>
<sequence>MIHPSMPALEILGFVAAVLTTLCWLPQALRTLRTKDTKSLSLVTQSSLTLGVGLWLIYGILLGNLPLILANAVTFVLVVLILAMKLRYG</sequence>
<comment type="caution">
    <text evidence="6">The sequence shown here is derived from an EMBL/GenBank/DDBJ whole genome shotgun (WGS) entry which is preliminary data.</text>
</comment>
<feature type="transmembrane region" description="Helical" evidence="5">
    <location>
        <begin position="67"/>
        <end position="86"/>
    </location>
</feature>
<feature type="transmembrane region" description="Helical" evidence="5">
    <location>
        <begin position="6"/>
        <end position="28"/>
    </location>
</feature>
<name>A0ABX0V8X7_9HYPH</name>
<evidence type="ECO:0000256" key="4">
    <source>
        <dbReference type="ARBA" id="ARBA00023136"/>
    </source>
</evidence>
<keyword evidence="3 5" id="KW-1133">Transmembrane helix</keyword>
<dbReference type="Gene3D" id="1.20.1280.290">
    <property type="match status" value="1"/>
</dbReference>
<evidence type="ECO:0000313" key="7">
    <source>
        <dbReference type="Proteomes" id="UP000707352"/>
    </source>
</evidence>
<evidence type="ECO:0000256" key="2">
    <source>
        <dbReference type="ARBA" id="ARBA00022692"/>
    </source>
</evidence>
<dbReference type="Proteomes" id="UP000707352">
    <property type="component" value="Unassembled WGS sequence"/>
</dbReference>
<dbReference type="EMBL" id="JAATJS010000002">
    <property type="protein sequence ID" value="NIX76298.1"/>
    <property type="molecule type" value="Genomic_DNA"/>
</dbReference>
<evidence type="ECO:0000256" key="3">
    <source>
        <dbReference type="ARBA" id="ARBA00022989"/>
    </source>
</evidence>
<accession>A0ABX0V8X7</accession>
<protein>
    <submittedName>
        <fullName evidence="6">SemiSWEET transporter</fullName>
    </submittedName>
</protein>
<proteinExistence type="predicted"/>
<evidence type="ECO:0000256" key="1">
    <source>
        <dbReference type="ARBA" id="ARBA00004141"/>
    </source>
</evidence>
<keyword evidence="2 5" id="KW-0812">Transmembrane</keyword>
<evidence type="ECO:0000313" key="6">
    <source>
        <dbReference type="EMBL" id="NIX76298.1"/>
    </source>
</evidence>
<gene>
    <name evidence="6" type="ORF">HB375_06665</name>
</gene>
<dbReference type="NCBIfam" id="NF037968">
    <property type="entry name" value="SemiSWEET_2"/>
    <property type="match status" value="1"/>
</dbReference>
<dbReference type="InterPro" id="IPR047662">
    <property type="entry name" value="SemiSWEET"/>
</dbReference>
<comment type="subcellular location">
    <subcellularLocation>
        <location evidence="1">Membrane</location>
        <topology evidence="1">Multi-pass membrane protein</topology>
    </subcellularLocation>
</comment>
<dbReference type="Pfam" id="PF04193">
    <property type="entry name" value="PQ-loop"/>
    <property type="match status" value="1"/>
</dbReference>
<dbReference type="InterPro" id="IPR006603">
    <property type="entry name" value="PQ-loop_rpt"/>
</dbReference>
<feature type="transmembrane region" description="Helical" evidence="5">
    <location>
        <begin position="40"/>
        <end position="61"/>
    </location>
</feature>